<comment type="similarity">
    <text evidence="2">Belongs to the diacylglycerol acyltransferase family.</text>
</comment>
<name>A0ABQ7J8K4_9APIC</name>
<feature type="transmembrane region" description="Helical" evidence="11">
    <location>
        <begin position="394"/>
        <end position="416"/>
    </location>
</feature>
<organism evidence="12 13">
    <name type="scientific">Cardiosporidium cionae</name>
    <dbReference type="NCBI Taxonomy" id="476202"/>
    <lineage>
        <taxon>Eukaryota</taxon>
        <taxon>Sar</taxon>
        <taxon>Alveolata</taxon>
        <taxon>Apicomplexa</taxon>
        <taxon>Aconoidasida</taxon>
        <taxon>Nephromycida</taxon>
        <taxon>Cardiosporidium</taxon>
    </lineage>
</organism>
<evidence type="ECO:0000256" key="3">
    <source>
        <dbReference type="ARBA" id="ARBA00022516"/>
    </source>
</evidence>
<evidence type="ECO:0000256" key="2">
    <source>
        <dbReference type="ARBA" id="ARBA00005420"/>
    </source>
</evidence>
<dbReference type="PANTHER" id="PTHR12317:SF63">
    <property type="entry name" value="DIACYLGLYCEROL O-ACYLTRANSFERASE 2"/>
    <property type="match status" value="1"/>
</dbReference>
<evidence type="ECO:0000313" key="13">
    <source>
        <dbReference type="Proteomes" id="UP000823046"/>
    </source>
</evidence>
<accession>A0ABQ7J8K4</accession>
<evidence type="ECO:0000256" key="7">
    <source>
        <dbReference type="ARBA" id="ARBA00022989"/>
    </source>
</evidence>
<keyword evidence="6" id="KW-0256">Endoplasmic reticulum</keyword>
<feature type="transmembrane region" description="Helical" evidence="11">
    <location>
        <begin position="279"/>
        <end position="300"/>
    </location>
</feature>
<keyword evidence="8" id="KW-0443">Lipid metabolism</keyword>
<keyword evidence="4" id="KW-0808">Transferase</keyword>
<keyword evidence="13" id="KW-1185">Reference proteome</keyword>
<proteinExistence type="inferred from homology"/>
<comment type="subcellular location">
    <subcellularLocation>
        <location evidence="1">Endoplasmic reticulum membrane</location>
        <topology evidence="1">Multi-pass membrane protein</topology>
    </subcellularLocation>
</comment>
<keyword evidence="7 11" id="KW-1133">Transmembrane helix</keyword>
<protein>
    <submittedName>
        <fullName evidence="12">Diacylglycerol acyltransferase</fullName>
    </submittedName>
</protein>
<sequence>MCTNNVDDVSTSVPLSVDSSPSSILGELPAYHEVLGGKAFQRCNAAKENKFERPIVTQKLKANKTGFSMLPRDTQITPTLPMKIWNKGSSFDARTFQDEDTISCLYGHSEVNQHLMVIPAILSPEQFIRTRHKEKCFTNIFPPLQRLMVLRYPAFVDADVLFTEPWRSKWQDTTMHIHRDKILNSRQAHSLHIDHLHHPAALPGKFSNAAKFSAELKSPPSSDSSHIALTTNPSCRFMQTSMADREASKFGENFPYYLCRKTLFPLPYASLLFWDEFRAMALCFGIMGSFFYVPFALYCFYRKFCTTKVRKVAFFAVLFLFTVIPLRSSRRVRLWNGWKVLHQYHQISTIVEESHKFPPREATLYPVMPHGIIPIAQGAVCTLGLGEFLKSTRLALATIVSYIPLYGHVCQLFGSLPATKGNIRKALEEKENVVLIPGGIAEIYDTNQRTERIRLRNRNGFLKLAIETGANVVPIYCFGNSHCFRLLPGFGWLRPVARMLRLALVFFVGRLGLPIPFKVPLLFIIGRCMNFGQKSNPTHLEIENAHRQFVSEVKRLFNTYKSVYGWDHKKIEIT</sequence>
<evidence type="ECO:0000256" key="9">
    <source>
        <dbReference type="ARBA" id="ARBA00023136"/>
    </source>
</evidence>
<dbReference type="Proteomes" id="UP000823046">
    <property type="component" value="Unassembled WGS sequence"/>
</dbReference>
<dbReference type="PANTHER" id="PTHR12317">
    <property type="entry name" value="DIACYLGLYCEROL O-ACYLTRANSFERASE"/>
    <property type="match status" value="1"/>
</dbReference>
<feature type="transmembrane region" description="Helical" evidence="11">
    <location>
        <begin position="502"/>
        <end position="525"/>
    </location>
</feature>
<keyword evidence="10 12" id="KW-0012">Acyltransferase</keyword>
<gene>
    <name evidence="12" type="ORF">IE077_003324</name>
</gene>
<evidence type="ECO:0000313" key="12">
    <source>
        <dbReference type="EMBL" id="KAF8820293.1"/>
    </source>
</evidence>
<keyword evidence="3" id="KW-0444">Lipid biosynthesis</keyword>
<evidence type="ECO:0000256" key="5">
    <source>
        <dbReference type="ARBA" id="ARBA00022692"/>
    </source>
</evidence>
<evidence type="ECO:0000256" key="6">
    <source>
        <dbReference type="ARBA" id="ARBA00022824"/>
    </source>
</evidence>
<feature type="transmembrane region" description="Helical" evidence="11">
    <location>
        <begin position="312"/>
        <end position="328"/>
    </location>
</feature>
<keyword evidence="9 11" id="KW-0472">Membrane</keyword>
<keyword evidence="5 11" id="KW-0812">Transmembrane</keyword>
<reference evidence="12 13" key="1">
    <citation type="journal article" date="2020" name="bioRxiv">
        <title>Metabolic contributions of an alphaproteobacterial endosymbiont in the apicomplexan Cardiosporidium cionae.</title>
        <authorList>
            <person name="Hunter E.S."/>
            <person name="Paight C.J."/>
            <person name="Lane C.E."/>
        </authorList>
    </citation>
    <scope>NUCLEOTIDE SEQUENCE [LARGE SCALE GENOMIC DNA]</scope>
    <source>
        <strain evidence="12">ESH_2018</strain>
    </source>
</reference>
<evidence type="ECO:0000256" key="8">
    <source>
        <dbReference type="ARBA" id="ARBA00023098"/>
    </source>
</evidence>
<comment type="caution">
    <text evidence="12">The sequence shown here is derived from an EMBL/GenBank/DDBJ whole genome shotgun (WGS) entry which is preliminary data.</text>
</comment>
<dbReference type="EMBL" id="JADAQX010000426">
    <property type="protein sequence ID" value="KAF8820293.1"/>
    <property type="molecule type" value="Genomic_DNA"/>
</dbReference>
<dbReference type="Pfam" id="PF03982">
    <property type="entry name" value="DAGAT"/>
    <property type="match status" value="1"/>
</dbReference>
<dbReference type="InterPro" id="IPR007130">
    <property type="entry name" value="DAGAT"/>
</dbReference>
<evidence type="ECO:0000256" key="4">
    <source>
        <dbReference type="ARBA" id="ARBA00022679"/>
    </source>
</evidence>
<evidence type="ECO:0000256" key="1">
    <source>
        <dbReference type="ARBA" id="ARBA00004477"/>
    </source>
</evidence>
<evidence type="ECO:0000256" key="11">
    <source>
        <dbReference type="SAM" id="Phobius"/>
    </source>
</evidence>
<dbReference type="CDD" id="cd07987">
    <property type="entry name" value="LPLAT_MGAT-like"/>
    <property type="match status" value="1"/>
</dbReference>
<evidence type="ECO:0000256" key="10">
    <source>
        <dbReference type="ARBA" id="ARBA00023315"/>
    </source>
</evidence>
<dbReference type="GO" id="GO:0016746">
    <property type="term" value="F:acyltransferase activity"/>
    <property type="evidence" value="ECO:0007669"/>
    <property type="project" value="UniProtKB-KW"/>
</dbReference>